<dbReference type="EMBL" id="ML213680">
    <property type="protein sequence ID" value="TFK32264.1"/>
    <property type="molecule type" value="Genomic_DNA"/>
</dbReference>
<protein>
    <submittedName>
        <fullName evidence="1">Uncharacterized protein</fullName>
    </submittedName>
</protein>
<sequence length="196" mass="22439">MKSFLTLYWKLQAIMNSLPSGYEYHDVLYSTEFVTFNLRSFTRIELSTLYQSVDAIYLIKLLAQSVVQEGLLAIYTFGSVLFPSLLLAFQIPSICSCYDSYHSEMTSSVPFYRYGSLWSNTAAKYRLSTVSDHAQPRSDRESAYRLLPRINISTKLRAVCWENRNVHTLNQELESPSVASLLLVVNRLLSADENSF</sequence>
<proteinExistence type="predicted"/>
<organism evidence="1 2">
    <name type="scientific">Crucibulum laeve</name>
    <dbReference type="NCBI Taxonomy" id="68775"/>
    <lineage>
        <taxon>Eukaryota</taxon>
        <taxon>Fungi</taxon>
        <taxon>Dikarya</taxon>
        <taxon>Basidiomycota</taxon>
        <taxon>Agaricomycotina</taxon>
        <taxon>Agaricomycetes</taxon>
        <taxon>Agaricomycetidae</taxon>
        <taxon>Agaricales</taxon>
        <taxon>Agaricineae</taxon>
        <taxon>Nidulariaceae</taxon>
        <taxon>Crucibulum</taxon>
    </lineage>
</organism>
<accession>A0A5C3LGL4</accession>
<dbReference type="Proteomes" id="UP000308652">
    <property type="component" value="Unassembled WGS sequence"/>
</dbReference>
<dbReference type="AlphaFoldDB" id="A0A5C3LGL4"/>
<keyword evidence="2" id="KW-1185">Reference proteome</keyword>
<gene>
    <name evidence="1" type="ORF">BDQ12DRAFT_671215</name>
</gene>
<name>A0A5C3LGL4_9AGAR</name>
<evidence type="ECO:0000313" key="1">
    <source>
        <dbReference type="EMBL" id="TFK32264.1"/>
    </source>
</evidence>
<evidence type="ECO:0000313" key="2">
    <source>
        <dbReference type="Proteomes" id="UP000308652"/>
    </source>
</evidence>
<reference evidence="1 2" key="1">
    <citation type="journal article" date="2019" name="Nat. Ecol. Evol.">
        <title>Megaphylogeny resolves global patterns of mushroom evolution.</title>
        <authorList>
            <person name="Varga T."/>
            <person name="Krizsan K."/>
            <person name="Foldi C."/>
            <person name="Dima B."/>
            <person name="Sanchez-Garcia M."/>
            <person name="Sanchez-Ramirez S."/>
            <person name="Szollosi G.J."/>
            <person name="Szarkandi J.G."/>
            <person name="Papp V."/>
            <person name="Albert L."/>
            <person name="Andreopoulos W."/>
            <person name="Angelini C."/>
            <person name="Antonin V."/>
            <person name="Barry K.W."/>
            <person name="Bougher N.L."/>
            <person name="Buchanan P."/>
            <person name="Buyck B."/>
            <person name="Bense V."/>
            <person name="Catcheside P."/>
            <person name="Chovatia M."/>
            <person name="Cooper J."/>
            <person name="Damon W."/>
            <person name="Desjardin D."/>
            <person name="Finy P."/>
            <person name="Geml J."/>
            <person name="Haridas S."/>
            <person name="Hughes K."/>
            <person name="Justo A."/>
            <person name="Karasinski D."/>
            <person name="Kautmanova I."/>
            <person name="Kiss B."/>
            <person name="Kocsube S."/>
            <person name="Kotiranta H."/>
            <person name="LaButti K.M."/>
            <person name="Lechner B.E."/>
            <person name="Liimatainen K."/>
            <person name="Lipzen A."/>
            <person name="Lukacs Z."/>
            <person name="Mihaltcheva S."/>
            <person name="Morgado L.N."/>
            <person name="Niskanen T."/>
            <person name="Noordeloos M.E."/>
            <person name="Ohm R.A."/>
            <person name="Ortiz-Santana B."/>
            <person name="Ovrebo C."/>
            <person name="Racz N."/>
            <person name="Riley R."/>
            <person name="Savchenko A."/>
            <person name="Shiryaev A."/>
            <person name="Soop K."/>
            <person name="Spirin V."/>
            <person name="Szebenyi C."/>
            <person name="Tomsovsky M."/>
            <person name="Tulloss R.E."/>
            <person name="Uehling J."/>
            <person name="Grigoriev I.V."/>
            <person name="Vagvolgyi C."/>
            <person name="Papp T."/>
            <person name="Martin F.M."/>
            <person name="Miettinen O."/>
            <person name="Hibbett D.S."/>
            <person name="Nagy L.G."/>
        </authorList>
    </citation>
    <scope>NUCLEOTIDE SEQUENCE [LARGE SCALE GENOMIC DNA]</scope>
    <source>
        <strain evidence="1 2">CBS 166.37</strain>
    </source>
</reference>